<reference evidence="1" key="1">
    <citation type="submission" date="2021-06" db="EMBL/GenBank/DDBJ databases">
        <title>Parelaphostrongylus tenuis whole genome reference sequence.</title>
        <authorList>
            <person name="Garwood T.J."/>
            <person name="Larsen P.A."/>
            <person name="Fountain-Jones N.M."/>
            <person name="Garbe J.R."/>
            <person name="Macchietto M.G."/>
            <person name="Kania S.A."/>
            <person name="Gerhold R.W."/>
            <person name="Richards J.E."/>
            <person name="Wolf T.M."/>
        </authorList>
    </citation>
    <scope>NUCLEOTIDE SEQUENCE</scope>
    <source>
        <strain evidence="1">MNPRO001-30</strain>
        <tissue evidence="1">Meninges</tissue>
    </source>
</reference>
<dbReference type="EMBL" id="JAHQIW010002796">
    <property type="protein sequence ID" value="KAJ1356393.1"/>
    <property type="molecule type" value="Genomic_DNA"/>
</dbReference>
<dbReference type="AlphaFoldDB" id="A0AAD5MGL3"/>
<evidence type="ECO:0000313" key="1">
    <source>
        <dbReference type="EMBL" id="KAJ1356393.1"/>
    </source>
</evidence>
<evidence type="ECO:0000313" key="2">
    <source>
        <dbReference type="Proteomes" id="UP001196413"/>
    </source>
</evidence>
<proteinExistence type="predicted"/>
<accession>A0AAD5MGL3</accession>
<dbReference type="Proteomes" id="UP001196413">
    <property type="component" value="Unassembled WGS sequence"/>
</dbReference>
<comment type="caution">
    <text evidence="1">The sequence shown here is derived from an EMBL/GenBank/DDBJ whole genome shotgun (WGS) entry which is preliminary data.</text>
</comment>
<keyword evidence="2" id="KW-1185">Reference proteome</keyword>
<name>A0AAD5MGL3_PARTN</name>
<gene>
    <name evidence="1" type="ORF">KIN20_014100</name>
</gene>
<protein>
    <submittedName>
        <fullName evidence="1">Uncharacterized protein</fullName>
    </submittedName>
</protein>
<organism evidence="1 2">
    <name type="scientific">Parelaphostrongylus tenuis</name>
    <name type="common">Meningeal worm</name>
    <dbReference type="NCBI Taxonomy" id="148309"/>
    <lineage>
        <taxon>Eukaryota</taxon>
        <taxon>Metazoa</taxon>
        <taxon>Ecdysozoa</taxon>
        <taxon>Nematoda</taxon>
        <taxon>Chromadorea</taxon>
        <taxon>Rhabditida</taxon>
        <taxon>Rhabditina</taxon>
        <taxon>Rhabditomorpha</taxon>
        <taxon>Strongyloidea</taxon>
        <taxon>Metastrongylidae</taxon>
        <taxon>Parelaphostrongylus</taxon>
    </lineage>
</organism>
<sequence>MGLLPHKASLHRVLSSVHYNVPPTDEENTKGVSNFSVHSALQRPPYRVVP</sequence>